<dbReference type="Gene3D" id="1.10.443.10">
    <property type="entry name" value="Intergrase catalytic core"/>
    <property type="match status" value="1"/>
</dbReference>
<dbReference type="InterPro" id="IPR011010">
    <property type="entry name" value="DNA_brk_join_enz"/>
</dbReference>
<dbReference type="OrthoDB" id="6723718at2759"/>
<dbReference type="InterPro" id="IPR013762">
    <property type="entry name" value="Integrase-like_cat_sf"/>
</dbReference>
<dbReference type="EMBL" id="QDEB01108803">
    <property type="protein sequence ID" value="RZB73476.1"/>
    <property type="molecule type" value="Genomic_DNA"/>
</dbReference>
<dbReference type="SUPFAM" id="SSF56349">
    <property type="entry name" value="DNA breaking-rejoining enzymes"/>
    <property type="match status" value="1"/>
</dbReference>
<dbReference type="STRING" id="1661398.A0A482VEF7"/>
<name>A0A482VEF7_ASBVE</name>
<sequence length="112" mass="13110">MFEKIAKFLQLPNNKEYPGHCFRRTSATFLVNSGAHLTMLKRHGGWKSSRVAKGRQISYWRENFPCHPHRNNVDIEIIATSMAMKRQKESAVLIKDYSSFTVNVYNYNQMLK</sequence>
<accession>A0A482VEF7</accession>
<protein>
    <recommendedName>
        <fullName evidence="4">Tyr recombinase domain-containing protein</fullName>
    </recommendedName>
</protein>
<comment type="caution">
    <text evidence="2">The sequence shown here is derived from an EMBL/GenBank/DDBJ whole genome shotgun (WGS) entry which is preliminary data.</text>
</comment>
<evidence type="ECO:0008006" key="4">
    <source>
        <dbReference type="Google" id="ProtNLM"/>
    </source>
</evidence>
<dbReference type="AlphaFoldDB" id="A0A482VEF7"/>
<proteinExistence type="predicted"/>
<dbReference type="GO" id="GO:0006310">
    <property type="term" value="P:DNA recombination"/>
    <property type="evidence" value="ECO:0007669"/>
    <property type="project" value="UniProtKB-KW"/>
</dbReference>
<evidence type="ECO:0000313" key="3">
    <source>
        <dbReference type="Proteomes" id="UP000292052"/>
    </source>
</evidence>
<dbReference type="GO" id="GO:0003677">
    <property type="term" value="F:DNA binding"/>
    <property type="evidence" value="ECO:0007669"/>
    <property type="project" value="InterPro"/>
</dbReference>
<dbReference type="Proteomes" id="UP000292052">
    <property type="component" value="Unassembled WGS sequence"/>
</dbReference>
<gene>
    <name evidence="2" type="ORF">BDFB_014192</name>
</gene>
<dbReference type="GO" id="GO:0015074">
    <property type="term" value="P:DNA integration"/>
    <property type="evidence" value="ECO:0007669"/>
    <property type="project" value="InterPro"/>
</dbReference>
<evidence type="ECO:0000313" key="2">
    <source>
        <dbReference type="EMBL" id="RZB73476.1"/>
    </source>
</evidence>
<keyword evidence="3" id="KW-1185">Reference proteome</keyword>
<keyword evidence="1" id="KW-0233">DNA recombination</keyword>
<evidence type="ECO:0000256" key="1">
    <source>
        <dbReference type="ARBA" id="ARBA00023172"/>
    </source>
</evidence>
<organism evidence="2 3">
    <name type="scientific">Asbolus verrucosus</name>
    <name type="common">Desert ironclad beetle</name>
    <dbReference type="NCBI Taxonomy" id="1661398"/>
    <lineage>
        <taxon>Eukaryota</taxon>
        <taxon>Metazoa</taxon>
        <taxon>Ecdysozoa</taxon>
        <taxon>Arthropoda</taxon>
        <taxon>Hexapoda</taxon>
        <taxon>Insecta</taxon>
        <taxon>Pterygota</taxon>
        <taxon>Neoptera</taxon>
        <taxon>Endopterygota</taxon>
        <taxon>Coleoptera</taxon>
        <taxon>Polyphaga</taxon>
        <taxon>Cucujiformia</taxon>
        <taxon>Tenebrionidae</taxon>
        <taxon>Pimeliinae</taxon>
        <taxon>Asbolus</taxon>
    </lineage>
</organism>
<reference evidence="2 3" key="1">
    <citation type="submission" date="2017-03" db="EMBL/GenBank/DDBJ databases">
        <title>Genome of the blue death feigning beetle - Asbolus verrucosus.</title>
        <authorList>
            <person name="Rider S.D."/>
        </authorList>
    </citation>
    <scope>NUCLEOTIDE SEQUENCE [LARGE SCALE GENOMIC DNA]</scope>
    <source>
        <strain evidence="2">Butters</strain>
        <tissue evidence="2">Head and leg muscle</tissue>
    </source>
</reference>